<dbReference type="Proteomes" id="UP000001554">
    <property type="component" value="Chromosome 5"/>
</dbReference>
<protein>
    <submittedName>
        <fullName evidence="5">Uncharacterized protein LOC118416117</fullName>
    </submittedName>
</protein>
<keyword evidence="4" id="KW-1185">Reference proteome</keyword>
<name>A0A9J7L6L2_BRAFL</name>
<accession>A0A9J7L6L2</accession>
<evidence type="ECO:0000256" key="1">
    <source>
        <dbReference type="ARBA" id="ARBA00022553"/>
    </source>
</evidence>
<feature type="domain" description="CABIT" evidence="3">
    <location>
        <begin position="39"/>
        <end position="262"/>
    </location>
</feature>
<evidence type="ECO:0000259" key="3">
    <source>
        <dbReference type="Pfam" id="PF12736"/>
    </source>
</evidence>
<dbReference type="Pfam" id="PF12736">
    <property type="entry name" value="CABIT"/>
    <property type="match status" value="1"/>
</dbReference>
<dbReference type="PANTHER" id="PTHR14454:SF12">
    <property type="entry name" value="GRB2-ASSOCIATED AND REGULATOR OF MAPK PROTEIN 2-LIKE"/>
    <property type="match status" value="1"/>
</dbReference>
<proteinExistence type="predicted"/>
<dbReference type="OMA" id="MKCCEEL"/>
<organism evidence="4 5">
    <name type="scientific">Branchiostoma floridae</name>
    <name type="common">Florida lancelet</name>
    <name type="synonym">Amphioxus</name>
    <dbReference type="NCBI Taxonomy" id="7739"/>
    <lineage>
        <taxon>Eukaryota</taxon>
        <taxon>Metazoa</taxon>
        <taxon>Chordata</taxon>
        <taxon>Cephalochordata</taxon>
        <taxon>Leptocardii</taxon>
        <taxon>Amphioxiformes</taxon>
        <taxon>Branchiostomatidae</taxon>
        <taxon>Branchiostoma</taxon>
    </lineage>
</organism>
<evidence type="ECO:0000256" key="2">
    <source>
        <dbReference type="SAM" id="MobiDB-lite"/>
    </source>
</evidence>
<feature type="compositionally biased region" description="Polar residues" evidence="2">
    <location>
        <begin position="449"/>
        <end position="469"/>
    </location>
</feature>
<evidence type="ECO:0000313" key="5">
    <source>
        <dbReference type="RefSeq" id="XP_035677083.1"/>
    </source>
</evidence>
<dbReference type="InterPro" id="IPR025946">
    <property type="entry name" value="CABIT_dom"/>
</dbReference>
<sequence>MAASPRPGQCQSTTEPLLESLTWSDAVLPLNLVLEQFHLPQIVKLTGENGADFPDGALLLLVGLRKDNSRFVVARCMAGDRDRTMVGPWLSIPLSCKSRFVRMSNKQTTKDRFQGVKELAEYLPNKVIATEAVSELGSSGNSSSQILVNAGEEIHCLGIEGVHTKPPSKRQLHSNWTLACLNENNDYLTLSLDCSAKFLAVASVVAEQSPEEETIDKLASDTFPITVLQTNGETPKFCQDTFTGIFRLVQAREDRMISACLLRTGANGAVLYQFLELPAATTSAVVLPEGMVKDEVSYNLLLMKCCEELKVWTAKDTGSITRVLTRELYFKNIARGRPAPQKPPVIRIATPPCKEDEGIYAPLQSDPRDHRRPPTPPPIESLRALTLSRRRASTGDTTVLRGDESGTTEEGLSPYTPLRIRRHSNREIPDRRRSRPGSNYQSLVWEPLSENNGNAGTSTRTRNASGSKQNLRDDLFSL</sequence>
<dbReference type="AlphaFoldDB" id="A0A9J7L6L2"/>
<dbReference type="PANTHER" id="PTHR14454">
    <property type="entry name" value="GRB2-ASSOCIATED AND REGULATOR OF MAPK PROTEIN FAMILY MEMBER"/>
    <property type="match status" value="1"/>
</dbReference>
<reference evidence="5" key="2">
    <citation type="submission" date="2025-08" db="UniProtKB">
        <authorList>
            <consortium name="RefSeq"/>
        </authorList>
    </citation>
    <scope>IDENTIFICATION</scope>
    <source>
        <strain evidence="5">S238N-H82</strain>
        <tissue evidence="5">Testes</tissue>
    </source>
</reference>
<dbReference type="GeneID" id="118416117"/>
<dbReference type="RefSeq" id="XP_035677083.1">
    <property type="nucleotide sequence ID" value="XM_035821190.1"/>
</dbReference>
<feature type="region of interest" description="Disordered" evidence="2">
    <location>
        <begin position="356"/>
        <end position="478"/>
    </location>
</feature>
<evidence type="ECO:0000313" key="4">
    <source>
        <dbReference type="Proteomes" id="UP000001554"/>
    </source>
</evidence>
<dbReference type="InterPro" id="IPR052281">
    <property type="entry name" value="GAREM"/>
</dbReference>
<gene>
    <name evidence="5" type="primary">LOC118416117</name>
</gene>
<keyword evidence="1" id="KW-0597">Phosphoprotein</keyword>
<dbReference type="KEGG" id="bfo:118416117"/>
<dbReference type="OrthoDB" id="10042953at2759"/>
<reference evidence="4" key="1">
    <citation type="journal article" date="2020" name="Nat. Ecol. Evol.">
        <title>Deeply conserved synteny resolves early events in vertebrate evolution.</title>
        <authorList>
            <person name="Simakov O."/>
            <person name="Marletaz F."/>
            <person name="Yue J.X."/>
            <person name="O'Connell B."/>
            <person name="Jenkins J."/>
            <person name="Brandt A."/>
            <person name="Calef R."/>
            <person name="Tung C.H."/>
            <person name="Huang T.K."/>
            <person name="Schmutz J."/>
            <person name="Satoh N."/>
            <person name="Yu J.K."/>
            <person name="Putnam N.H."/>
            <person name="Green R.E."/>
            <person name="Rokhsar D.S."/>
        </authorList>
    </citation>
    <scope>NUCLEOTIDE SEQUENCE [LARGE SCALE GENOMIC DNA]</scope>
    <source>
        <strain evidence="4">S238N-H82</strain>
    </source>
</reference>